<sequence>MKILIVLGIFLIAAIQNANIVQAEDPKPAPGIKLRWVSFFKTKFQHFSGKDSDIDDQQIEIKCNNNGGPTAYNTIRQGMERFRISIDSIINSINTTVDGQTEKDFAEVCRSMQSVNDLLTSTANTIKPCLNLMERQDLDLNVNVSFSTVDYVCQNNGSSLFEFYATNAVECLNEKLNDLHDDCTADNSVFNHSTTHIDNTNIPLVFSPPTATIQTNLCTDIDRAQNCSVRRLNECKQKRASKFVNTFWNIYKKGLGCETILKGIAANATANSP</sequence>
<feature type="signal peptide" evidence="1">
    <location>
        <begin position="1"/>
        <end position="23"/>
    </location>
</feature>
<evidence type="ECO:0000256" key="1">
    <source>
        <dbReference type="SAM" id="SignalP"/>
    </source>
</evidence>
<dbReference type="GeneID" id="124293802"/>
<dbReference type="Pfam" id="PF07165">
    <property type="entry name" value="DUF1397"/>
    <property type="match status" value="1"/>
</dbReference>
<feature type="chain" id="PRO_5046059272" evidence="1">
    <location>
        <begin position="24"/>
        <end position="273"/>
    </location>
</feature>
<keyword evidence="2" id="KW-1185">Reference proteome</keyword>
<organism evidence="2 3">
    <name type="scientific">Neodiprion lecontei</name>
    <name type="common">Redheaded pine sawfly</name>
    <dbReference type="NCBI Taxonomy" id="441921"/>
    <lineage>
        <taxon>Eukaryota</taxon>
        <taxon>Metazoa</taxon>
        <taxon>Ecdysozoa</taxon>
        <taxon>Arthropoda</taxon>
        <taxon>Hexapoda</taxon>
        <taxon>Insecta</taxon>
        <taxon>Pterygota</taxon>
        <taxon>Neoptera</taxon>
        <taxon>Endopterygota</taxon>
        <taxon>Hymenoptera</taxon>
        <taxon>Tenthredinoidea</taxon>
        <taxon>Diprionidae</taxon>
        <taxon>Diprioninae</taxon>
        <taxon>Neodiprion</taxon>
    </lineage>
</organism>
<keyword evidence="1" id="KW-0732">Signal</keyword>
<dbReference type="RefSeq" id="XP_046592067.1">
    <property type="nucleotide sequence ID" value="XM_046736111.1"/>
</dbReference>
<reference evidence="3" key="1">
    <citation type="submission" date="2025-08" db="UniProtKB">
        <authorList>
            <consortium name="RefSeq"/>
        </authorList>
    </citation>
    <scope>IDENTIFICATION</scope>
    <source>
        <tissue evidence="3">Thorax and Abdomen</tissue>
    </source>
</reference>
<evidence type="ECO:0000313" key="3">
    <source>
        <dbReference type="RefSeq" id="XP_046592067.1"/>
    </source>
</evidence>
<dbReference type="PANTHER" id="PTHR20997:SF2">
    <property type="entry name" value="EG:BACR42I17.2 PROTEIN-RELATED"/>
    <property type="match status" value="1"/>
</dbReference>
<dbReference type="PANTHER" id="PTHR20997">
    <property type="entry name" value="EG:BACR42I17.2 PROTEIN-RELATED"/>
    <property type="match status" value="1"/>
</dbReference>
<dbReference type="Proteomes" id="UP000829291">
    <property type="component" value="Chromosome 4"/>
</dbReference>
<accession>A0ABM3FVM1</accession>
<proteinExistence type="predicted"/>
<dbReference type="InterPro" id="IPR009832">
    <property type="entry name" value="DUF1397"/>
</dbReference>
<evidence type="ECO:0000313" key="2">
    <source>
        <dbReference type="Proteomes" id="UP000829291"/>
    </source>
</evidence>
<gene>
    <name evidence="3" type="primary">LOC124293802</name>
</gene>
<name>A0ABM3FVM1_NEOLC</name>
<protein>
    <submittedName>
        <fullName evidence="3">27 kDa glycoprotein-like</fullName>
    </submittedName>
</protein>